<accession>A0A4R5BJ17</accession>
<organism evidence="4 5">
    <name type="scientific">Saccharopolyspora karakumensis</name>
    <dbReference type="NCBI Taxonomy" id="2530386"/>
    <lineage>
        <taxon>Bacteria</taxon>
        <taxon>Bacillati</taxon>
        <taxon>Actinomycetota</taxon>
        <taxon>Actinomycetes</taxon>
        <taxon>Pseudonocardiales</taxon>
        <taxon>Pseudonocardiaceae</taxon>
        <taxon>Saccharopolyspora</taxon>
    </lineage>
</organism>
<feature type="disulfide bond" evidence="2">
    <location>
        <begin position="177"/>
        <end position="226"/>
    </location>
</feature>
<reference evidence="4 5" key="1">
    <citation type="submission" date="2019-03" db="EMBL/GenBank/DDBJ databases">
        <title>Draft genome sequences of novel Actinobacteria.</title>
        <authorList>
            <person name="Sahin N."/>
            <person name="Ay H."/>
            <person name="Saygin H."/>
        </authorList>
    </citation>
    <scope>NUCLEOTIDE SEQUENCE [LARGE SCALE GENOMIC DNA]</scope>
    <source>
        <strain evidence="4 5">5K548</strain>
    </source>
</reference>
<evidence type="ECO:0000259" key="3">
    <source>
        <dbReference type="Pfam" id="PF13472"/>
    </source>
</evidence>
<comment type="caution">
    <text evidence="4">The sequence shown here is derived from an EMBL/GenBank/DDBJ whole genome shotgun (WGS) entry which is preliminary data.</text>
</comment>
<keyword evidence="5" id="KW-1185">Reference proteome</keyword>
<dbReference type="AlphaFoldDB" id="A0A4R5BJ17"/>
<dbReference type="EMBL" id="SMLA01000037">
    <property type="protein sequence ID" value="TDD85323.1"/>
    <property type="molecule type" value="Genomic_DNA"/>
</dbReference>
<protein>
    <submittedName>
        <fullName evidence="4">SGNH/GDSL hydrolase family protein</fullName>
    </submittedName>
</protein>
<evidence type="ECO:0000256" key="1">
    <source>
        <dbReference type="PIRSR" id="PIRSR637460-1"/>
    </source>
</evidence>
<feature type="domain" description="SGNH hydrolase-type esterase" evidence="3">
    <location>
        <begin position="21"/>
        <end position="254"/>
    </location>
</feature>
<dbReference type="Proteomes" id="UP000294723">
    <property type="component" value="Unassembled WGS sequence"/>
</dbReference>
<dbReference type="Gene3D" id="3.40.50.1110">
    <property type="entry name" value="SGNH hydrolase"/>
    <property type="match status" value="1"/>
</dbReference>
<evidence type="ECO:0000313" key="4">
    <source>
        <dbReference type="EMBL" id="TDD85323.1"/>
    </source>
</evidence>
<keyword evidence="2" id="KW-1015">Disulfide bond</keyword>
<dbReference type="InterPro" id="IPR037460">
    <property type="entry name" value="SEST-like"/>
</dbReference>
<name>A0A4R5BJ17_9PSEU</name>
<dbReference type="GO" id="GO:0019433">
    <property type="term" value="P:triglyceride catabolic process"/>
    <property type="evidence" value="ECO:0007669"/>
    <property type="project" value="TreeGrafter"/>
</dbReference>
<feature type="disulfide bond" evidence="2">
    <location>
        <begin position="113"/>
        <end position="125"/>
    </location>
</feature>
<dbReference type="Pfam" id="PF13472">
    <property type="entry name" value="Lipase_GDSL_2"/>
    <property type="match status" value="1"/>
</dbReference>
<gene>
    <name evidence="4" type="ORF">E1202_21455</name>
</gene>
<evidence type="ECO:0000313" key="5">
    <source>
        <dbReference type="Proteomes" id="UP000294723"/>
    </source>
</evidence>
<dbReference type="PANTHER" id="PTHR37981:SF1">
    <property type="entry name" value="SGNH HYDROLASE-TYPE ESTERASE DOMAIN-CONTAINING PROTEIN"/>
    <property type="match status" value="1"/>
</dbReference>
<sequence>MALLSAGVPAAAQEDAFEYVAMGDSAAAGPLVPGPDPHLLCFRSANNYPQVAAARLGAQLKDVTCSGAETEDFSGRQHHVLLPQYHALSETTDLVTVTIGGNDIALVQAAVSCLNAFPEPVGSSCADGFTANGDELAERIDEFTPDFDEALEEITDRAPHARVVVVGYGTYLPPGGCYPKQPMWARDADYIQSTVDQLSARLGDRARAHGATFVDLGPVSEGHDVCQAPQDKYFEGVVPTSWAAPLHPNANGMTAFGNAVADAVSEELPTRVRAAQAN</sequence>
<dbReference type="GO" id="GO:0004806">
    <property type="term" value="F:triacylglycerol lipase activity"/>
    <property type="evidence" value="ECO:0007669"/>
    <property type="project" value="TreeGrafter"/>
</dbReference>
<proteinExistence type="predicted"/>
<feature type="active site" evidence="1">
    <location>
        <position position="247"/>
    </location>
</feature>
<dbReference type="InterPro" id="IPR036514">
    <property type="entry name" value="SGNH_hydro_sf"/>
</dbReference>
<dbReference type="PANTHER" id="PTHR37981">
    <property type="entry name" value="LIPASE 2"/>
    <property type="match status" value="1"/>
</dbReference>
<dbReference type="InterPro" id="IPR013830">
    <property type="entry name" value="SGNH_hydro"/>
</dbReference>
<dbReference type="CDD" id="cd01823">
    <property type="entry name" value="SEST_like"/>
    <property type="match status" value="1"/>
</dbReference>
<dbReference type="SUPFAM" id="SSF52266">
    <property type="entry name" value="SGNH hydrolase"/>
    <property type="match status" value="1"/>
</dbReference>
<feature type="disulfide bond" evidence="2">
    <location>
        <begin position="41"/>
        <end position="65"/>
    </location>
</feature>
<evidence type="ECO:0000256" key="2">
    <source>
        <dbReference type="PIRSR" id="PIRSR637460-2"/>
    </source>
</evidence>
<keyword evidence="4" id="KW-0378">Hydrolase</keyword>
<feature type="active site" description="Nucleophile" evidence="1">
    <location>
        <position position="25"/>
    </location>
</feature>